<dbReference type="PANTHER" id="PTHR42103">
    <property type="entry name" value="ALPHA/BETA-HYDROLASES SUPERFAMILY PROTEIN"/>
    <property type="match status" value="1"/>
</dbReference>
<dbReference type="SUPFAM" id="SSF53474">
    <property type="entry name" value="alpha/beta-Hydrolases"/>
    <property type="match status" value="1"/>
</dbReference>
<dbReference type="PANTHER" id="PTHR42103:SF2">
    <property type="entry name" value="AB HYDROLASE-1 DOMAIN-CONTAINING PROTEIN"/>
    <property type="match status" value="1"/>
</dbReference>
<sequence length="200" mass="21815">MKRYKLRIPVPVGKLETVIDDPETNRRGLLLVAHPHPLHGGSLDNKVVTTLARAANEAGWVSVRPNFRGVGMSDGTFDAGVGETDDLLAVARFVEASYPGLPWALAGFSFGAFVQHRLRQELHAKRLILVAPAVTMYEFDPVPADTVVIYGDADELIPPAAIQLWAEQRGLTVKNIPGAGHFFHGKLKELKQAFLEACPC</sequence>
<proteinExistence type="predicted"/>
<evidence type="ECO:0000313" key="2">
    <source>
        <dbReference type="EMBL" id="KVW97109.1"/>
    </source>
</evidence>
<dbReference type="PATRIC" id="fig|36861.3.peg.717"/>
<reference evidence="2 3" key="1">
    <citation type="journal article" date="2015" name="Appl. Environ. Microbiol.">
        <title>Aerobic and Anaerobic Thiosulfate Oxidation by a Cold-Adapted, Subglacial Chemoautotroph.</title>
        <authorList>
            <person name="Harrold Z.R."/>
            <person name="Skidmore M.L."/>
            <person name="Hamilton T.L."/>
            <person name="Desch L."/>
            <person name="Amada K."/>
            <person name="van Gelder W."/>
            <person name="Glover K."/>
            <person name="Roden E.E."/>
            <person name="Boyd E.S."/>
        </authorList>
    </citation>
    <scope>NUCLEOTIDE SEQUENCE [LARGE SCALE GENOMIC DNA]</scope>
    <source>
        <strain evidence="2 3">RG</strain>
    </source>
</reference>
<comment type="caution">
    <text evidence="2">The sequence shown here is derived from an EMBL/GenBank/DDBJ whole genome shotgun (WGS) entry which is preliminary data.</text>
</comment>
<dbReference type="GO" id="GO:0016787">
    <property type="term" value="F:hydrolase activity"/>
    <property type="evidence" value="ECO:0007669"/>
    <property type="project" value="UniProtKB-KW"/>
</dbReference>
<dbReference type="AlphaFoldDB" id="A0A125BD01"/>
<keyword evidence="3" id="KW-1185">Reference proteome</keyword>
<dbReference type="InterPro" id="IPR029058">
    <property type="entry name" value="AB_hydrolase_fold"/>
</dbReference>
<name>A0A125BD01_THIDE</name>
<dbReference type="Proteomes" id="UP000064243">
    <property type="component" value="Unassembled WGS sequence"/>
</dbReference>
<organism evidence="2 3">
    <name type="scientific">Thiobacillus denitrificans</name>
    <dbReference type="NCBI Taxonomy" id="36861"/>
    <lineage>
        <taxon>Bacteria</taxon>
        <taxon>Pseudomonadati</taxon>
        <taxon>Pseudomonadota</taxon>
        <taxon>Betaproteobacteria</taxon>
        <taxon>Nitrosomonadales</taxon>
        <taxon>Thiobacillaceae</taxon>
        <taxon>Thiobacillus</taxon>
    </lineage>
</organism>
<dbReference type="EMBL" id="LDUG01000018">
    <property type="protein sequence ID" value="KVW97109.1"/>
    <property type="molecule type" value="Genomic_DNA"/>
</dbReference>
<protein>
    <submittedName>
        <fullName evidence="2">Alpha/beta hydrolase</fullName>
    </submittedName>
</protein>
<accession>A0A125BD01</accession>
<dbReference type="OrthoDB" id="9800435at2"/>
<dbReference type="eggNOG" id="COG2945">
    <property type="taxonomic scope" value="Bacteria"/>
</dbReference>
<dbReference type="InterPro" id="IPR022742">
    <property type="entry name" value="Hydrolase_4"/>
</dbReference>
<feature type="domain" description="Serine aminopeptidase S33" evidence="1">
    <location>
        <begin position="38"/>
        <end position="136"/>
    </location>
</feature>
<evidence type="ECO:0000259" key="1">
    <source>
        <dbReference type="Pfam" id="PF12146"/>
    </source>
</evidence>
<dbReference type="Pfam" id="PF12146">
    <property type="entry name" value="Hydrolase_4"/>
    <property type="match status" value="1"/>
</dbReference>
<gene>
    <name evidence="2" type="ORF">ABW22_06260</name>
</gene>
<evidence type="ECO:0000313" key="3">
    <source>
        <dbReference type="Proteomes" id="UP000064243"/>
    </source>
</evidence>
<dbReference type="STRING" id="1123392.GCA_000376425_00818"/>
<dbReference type="Gene3D" id="3.40.50.1820">
    <property type="entry name" value="alpha/beta hydrolase"/>
    <property type="match status" value="1"/>
</dbReference>
<keyword evidence="2" id="KW-0378">Hydrolase</keyword>